<evidence type="ECO:0000313" key="3">
    <source>
        <dbReference type="Proteomes" id="UP000659223"/>
    </source>
</evidence>
<dbReference type="Proteomes" id="UP000659223">
    <property type="component" value="Unassembled WGS sequence"/>
</dbReference>
<reference evidence="3" key="1">
    <citation type="journal article" date="2019" name="Int. J. Syst. Evol. Microbiol.">
        <title>The Global Catalogue of Microorganisms (GCM) 10K type strain sequencing project: providing services to taxonomists for standard genome sequencing and annotation.</title>
        <authorList>
            <consortium name="The Broad Institute Genomics Platform"/>
            <consortium name="The Broad Institute Genome Sequencing Center for Infectious Disease"/>
            <person name="Wu L."/>
            <person name="Ma J."/>
        </authorList>
    </citation>
    <scope>NUCLEOTIDE SEQUENCE [LARGE SCALE GENOMIC DNA]</scope>
    <source>
        <strain evidence="3">JCM 4586</strain>
    </source>
</reference>
<gene>
    <name evidence="2" type="ORF">GCM10010324_25560</name>
</gene>
<keyword evidence="3" id="KW-1185">Reference proteome</keyword>
<feature type="region of interest" description="Disordered" evidence="1">
    <location>
        <begin position="43"/>
        <end position="62"/>
    </location>
</feature>
<evidence type="ECO:0000256" key="1">
    <source>
        <dbReference type="SAM" id="MobiDB-lite"/>
    </source>
</evidence>
<dbReference type="Pfam" id="PF19760">
    <property type="entry name" value="DUF6247"/>
    <property type="match status" value="1"/>
</dbReference>
<dbReference type="EMBL" id="BMUT01000004">
    <property type="protein sequence ID" value="GGX78883.1"/>
    <property type="molecule type" value="Genomic_DNA"/>
</dbReference>
<protein>
    <submittedName>
        <fullName evidence="2">Uncharacterized protein</fullName>
    </submittedName>
</protein>
<sequence length="167" mass="17724">MISSSFPAAPSKLEVLHSAHRSAGATGDRQRCGLRDPGECCPMSTAASERPDGPLIPQPANNPEDLRAAIAQIMPKALAKFDADRSEALQEARRTGNAGPMRQLVSLWAVHVAVARFPDRAARLRELEDIAASTDSLDEARAVASEIGRILDQASDDAGISRGSATR</sequence>
<proteinExistence type="predicted"/>
<dbReference type="InterPro" id="IPR046214">
    <property type="entry name" value="DUF6247"/>
</dbReference>
<accession>A0ABQ2YCM6</accession>
<comment type="caution">
    <text evidence="2">The sequence shown here is derived from an EMBL/GenBank/DDBJ whole genome shotgun (WGS) entry which is preliminary data.</text>
</comment>
<organism evidence="2 3">
    <name type="scientific">Streptomyces hiroshimensis</name>
    <dbReference type="NCBI Taxonomy" id="66424"/>
    <lineage>
        <taxon>Bacteria</taxon>
        <taxon>Bacillati</taxon>
        <taxon>Actinomycetota</taxon>
        <taxon>Actinomycetes</taxon>
        <taxon>Kitasatosporales</taxon>
        <taxon>Streptomycetaceae</taxon>
        <taxon>Streptomyces</taxon>
    </lineage>
</organism>
<evidence type="ECO:0000313" key="2">
    <source>
        <dbReference type="EMBL" id="GGX78883.1"/>
    </source>
</evidence>
<name>A0ABQ2YCM6_9ACTN</name>